<evidence type="ECO:0000256" key="1">
    <source>
        <dbReference type="ARBA" id="ARBA00023157"/>
    </source>
</evidence>
<evidence type="ECO:0000313" key="5">
    <source>
        <dbReference type="EnsemblMetazoa" id="KAF7496248.1"/>
    </source>
</evidence>
<evidence type="ECO:0000256" key="2">
    <source>
        <dbReference type="ARBA" id="ARBA00024195"/>
    </source>
</evidence>
<dbReference type="InterPro" id="IPR001254">
    <property type="entry name" value="Trypsin_dom"/>
</dbReference>
<comment type="similarity">
    <text evidence="2">Belongs to the peptidase S1 family. CLIP subfamily.</text>
</comment>
<protein>
    <recommendedName>
        <fullName evidence="3">Peptidase S1 domain-containing protein</fullName>
    </recommendedName>
</protein>
<reference evidence="5" key="3">
    <citation type="submission" date="2022-06" db="UniProtKB">
        <authorList>
            <consortium name="EnsemblMetazoa"/>
        </authorList>
    </citation>
    <scope>IDENTIFICATION</scope>
</reference>
<organism evidence="4">
    <name type="scientific">Sarcoptes scabiei</name>
    <name type="common">Itch mite</name>
    <name type="synonym">Acarus scabiei</name>
    <dbReference type="NCBI Taxonomy" id="52283"/>
    <lineage>
        <taxon>Eukaryota</taxon>
        <taxon>Metazoa</taxon>
        <taxon>Ecdysozoa</taxon>
        <taxon>Arthropoda</taxon>
        <taxon>Chelicerata</taxon>
        <taxon>Arachnida</taxon>
        <taxon>Acari</taxon>
        <taxon>Acariformes</taxon>
        <taxon>Sarcoptiformes</taxon>
        <taxon>Astigmata</taxon>
        <taxon>Psoroptidia</taxon>
        <taxon>Sarcoptoidea</taxon>
        <taxon>Sarcoptidae</taxon>
        <taxon>Sarcoptinae</taxon>
        <taxon>Sarcoptes</taxon>
    </lineage>
</organism>
<evidence type="ECO:0000313" key="4">
    <source>
        <dbReference type="EMBL" id="KAF7496248.1"/>
    </source>
</evidence>
<sequence>MLIKIHRSIIISILMIALLWNIIYGRKYWHEMTEEDEKRLGLRPSRPSSSSSLFDINNDAISLDQKQHIFGDIRLRSEHGNLSIDHKPEDVVLVFGNFDPELIEHRRKYFRNASELIIHENFTAADDDIRNDISYDYKKRRSYDIGLIKFDEKIETDVFVDTIDLADSVEDMSKLNCFAIGYGQRYDVLEPVQYTPGLDELREVRLPWLEPEICARLFYEYQYPQQLCLAINNLARLSTTKATIFSLSIPKSETGIRLKSSNDHDDTIEYYDRKATLYEEYDDDPFNLNLNGLRTGDAEEDFLIEKKIFGGYRSRINEWNFMAAIFTLSNELDSHTFKRKANLVCSAVIYDEDHLITAGILCVHPSYKNLSFGELVKSYTSGDIAIISLNESYGMVHRFEEDSEDLHEVYLPLLNYNECRIAKLNFDPYYELCAGHRRSWHDCQDPKTVANSDRGGALVCLRSRTLDVQCIARQFLFTGLIVGGYSMSSDKYSEFHFASLLNIKAYKPWILQTIKTLEATRAPHDELL</sequence>
<feature type="domain" description="Peptidase S1" evidence="3">
    <location>
        <begin position="22"/>
        <end position="515"/>
    </location>
</feature>
<gene>
    <name evidence="4" type="ORF">SSS_2406</name>
</gene>
<keyword evidence="1" id="KW-1015">Disulfide bond</keyword>
<proteinExistence type="inferred from homology"/>
<dbReference type="InterPro" id="IPR009003">
    <property type="entry name" value="Peptidase_S1_PA"/>
</dbReference>
<name>A0A834RGP8_SARSC</name>
<dbReference type="Gene3D" id="2.40.10.10">
    <property type="entry name" value="Trypsin-like serine proteases"/>
    <property type="match status" value="2"/>
</dbReference>
<dbReference type="EnsemblMetazoa" id="SSS_2406s_mrna">
    <property type="protein sequence ID" value="KAF7496248.1"/>
    <property type="gene ID" value="SSS_2406"/>
</dbReference>
<dbReference type="InterPro" id="IPR043504">
    <property type="entry name" value="Peptidase_S1_PA_chymotrypsin"/>
</dbReference>
<dbReference type="SMART" id="SM00020">
    <property type="entry name" value="Tryp_SPc"/>
    <property type="match status" value="1"/>
</dbReference>
<evidence type="ECO:0000313" key="6">
    <source>
        <dbReference type="Proteomes" id="UP000070412"/>
    </source>
</evidence>
<dbReference type="SUPFAM" id="SSF50494">
    <property type="entry name" value="Trypsin-like serine proteases"/>
    <property type="match status" value="2"/>
</dbReference>
<dbReference type="EMBL" id="WVUK01000014">
    <property type="protein sequence ID" value="KAF7496248.1"/>
    <property type="molecule type" value="Genomic_DNA"/>
</dbReference>
<keyword evidence="6" id="KW-1185">Reference proteome</keyword>
<dbReference type="PANTHER" id="PTHR24256">
    <property type="entry name" value="TRYPTASE-RELATED"/>
    <property type="match status" value="1"/>
</dbReference>
<reference evidence="6" key="1">
    <citation type="journal article" date="2020" name="PLoS Negl. Trop. Dis.">
        <title>High-quality nuclear genome for Sarcoptes scabiei-A critical resource for a neglected parasite.</title>
        <authorList>
            <person name="Korhonen P.K."/>
            <person name="Gasser R.B."/>
            <person name="Ma G."/>
            <person name="Wang T."/>
            <person name="Stroehlein A.J."/>
            <person name="Young N.D."/>
            <person name="Ang C.S."/>
            <person name="Fernando D.D."/>
            <person name="Lu H.C."/>
            <person name="Taylor S."/>
            <person name="Reynolds S.L."/>
            <person name="Mofiz E."/>
            <person name="Najaraj S.H."/>
            <person name="Gowda H."/>
            <person name="Madugundu A."/>
            <person name="Renuse S."/>
            <person name="Holt D."/>
            <person name="Pandey A."/>
            <person name="Papenfuss A.T."/>
            <person name="Fischer K."/>
        </authorList>
    </citation>
    <scope>NUCLEOTIDE SEQUENCE [LARGE SCALE GENOMIC DNA]</scope>
</reference>
<accession>A0A834RGP8</accession>
<reference evidence="4" key="2">
    <citation type="submission" date="2020-01" db="EMBL/GenBank/DDBJ databases">
        <authorList>
            <person name="Korhonen P.K.K."/>
            <person name="Guangxu M.G."/>
            <person name="Wang T.W."/>
            <person name="Stroehlein A.J.S."/>
            <person name="Young N.D."/>
            <person name="Ang C.-S.A."/>
            <person name="Fernando D.W.F."/>
            <person name="Lu H.L."/>
            <person name="Taylor S.T."/>
            <person name="Ehtesham M.E.M."/>
            <person name="Najaraj S.H.N."/>
            <person name="Harsha G.H.G."/>
            <person name="Madugundu A.M."/>
            <person name="Renuse S.R."/>
            <person name="Holt D.H."/>
            <person name="Pandey A.P."/>
            <person name="Papenfuss A.P."/>
            <person name="Gasser R.B.G."/>
            <person name="Fischer K.F."/>
        </authorList>
    </citation>
    <scope>NUCLEOTIDE SEQUENCE</scope>
    <source>
        <strain evidence="4">SSS_KF_BRIS2020</strain>
    </source>
</reference>
<dbReference type="AlphaFoldDB" id="A0A834RGP8"/>
<evidence type="ECO:0000259" key="3">
    <source>
        <dbReference type="PROSITE" id="PS50240"/>
    </source>
</evidence>
<dbReference type="PROSITE" id="PS50240">
    <property type="entry name" value="TRYPSIN_DOM"/>
    <property type="match status" value="1"/>
</dbReference>
<dbReference type="GO" id="GO:0004252">
    <property type="term" value="F:serine-type endopeptidase activity"/>
    <property type="evidence" value="ECO:0007669"/>
    <property type="project" value="InterPro"/>
</dbReference>
<dbReference type="InterPro" id="IPR051487">
    <property type="entry name" value="Ser/Thr_Proteases_Immune/Dev"/>
</dbReference>
<dbReference type="GO" id="GO:0006508">
    <property type="term" value="P:proteolysis"/>
    <property type="evidence" value="ECO:0007669"/>
    <property type="project" value="InterPro"/>
</dbReference>
<dbReference type="Proteomes" id="UP000070412">
    <property type="component" value="Unassembled WGS sequence"/>
</dbReference>